<dbReference type="EMBL" id="JACBZM010000001">
    <property type="protein sequence ID" value="NYI46682.1"/>
    <property type="molecule type" value="Genomic_DNA"/>
</dbReference>
<comment type="caution">
    <text evidence="3">The sequence shown here is derived from an EMBL/GenBank/DDBJ whole genome shotgun (WGS) entry which is preliminary data.</text>
</comment>
<feature type="region of interest" description="Disordered" evidence="1">
    <location>
        <begin position="28"/>
        <end position="65"/>
    </location>
</feature>
<protein>
    <submittedName>
        <fullName evidence="3">Uncharacterized protein</fullName>
    </submittedName>
</protein>
<reference evidence="3 4" key="1">
    <citation type="submission" date="2020-07" db="EMBL/GenBank/DDBJ databases">
        <title>Sequencing the genomes of 1000 actinobacteria strains.</title>
        <authorList>
            <person name="Klenk H.-P."/>
        </authorList>
    </citation>
    <scope>NUCLEOTIDE SEQUENCE [LARGE SCALE GENOMIC DNA]</scope>
    <source>
        <strain evidence="3 4">DSM 15131</strain>
    </source>
</reference>
<feature type="compositionally biased region" description="Low complexity" evidence="1">
    <location>
        <begin position="28"/>
        <end position="47"/>
    </location>
</feature>
<accession>A0A7Z0CQD0</accession>
<keyword evidence="2" id="KW-0732">Signal</keyword>
<dbReference type="AlphaFoldDB" id="A0A7Z0CQD0"/>
<gene>
    <name evidence="3" type="ORF">BJ993_003762</name>
</gene>
<dbReference type="RefSeq" id="WP_179650560.1">
    <property type="nucleotide sequence ID" value="NZ_JACBZM010000001.1"/>
</dbReference>
<feature type="compositionally biased region" description="Basic and acidic residues" evidence="1">
    <location>
        <begin position="77"/>
        <end position="99"/>
    </location>
</feature>
<feature type="compositionally biased region" description="Gly residues" evidence="1">
    <location>
        <begin position="48"/>
        <end position="60"/>
    </location>
</feature>
<sequence>MTTYRTRAAALLAAGAVAGGVTAASLSAHAADDTGTTSDSSSATAGEPGPGGPGGPGRGGPVDAAALAKALGVSEDKVSDALDAVRDELRPDADSRPADGEQPTPPTDEERAEREAAFVTALAEELGIDEDKVSDALETLRAAARAEHRTELSDRLDQAVDDGDLTAADKASVLKAFDAGVLGGR</sequence>
<evidence type="ECO:0000256" key="1">
    <source>
        <dbReference type="SAM" id="MobiDB-lite"/>
    </source>
</evidence>
<evidence type="ECO:0000313" key="4">
    <source>
        <dbReference type="Proteomes" id="UP000562045"/>
    </source>
</evidence>
<dbReference type="Proteomes" id="UP000562045">
    <property type="component" value="Unassembled WGS sequence"/>
</dbReference>
<organism evidence="3 4">
    <name type="scientific">Nocardioides aromaticivorans</name>
    <dbReference type="NCBI Taxonomy" id="200618"/>
    <lineage>
        <taxon>Bacteria</taxon>
        <taxon>Bacillati</taxon>
        <taxon>Actinomycetota</taxon>
        <taxon>Actinomycetes</taxon>
        <taxon>Propionibacteriales</taxon>
        <taxon>Nocardioidaceae</taxon>
        <taxon>Nocardioides</taxon>
    </lineage>
</organism>
<name>A0A7Z0CQD0_9ACTN</name>
<feature type="signal peptide" evidence="2">
    <location>
        <begin position="1"/>
        <end position="30"/>
    </location>
</feature>
<evidence type="ECO:0000313" key="3">
    <source>
        <dbReference type="EMBL" id="NYI46682.1"/>
    </source>
</evidence>
<evidence type="ECO:0000256" key="2">
    <source>
        <dbReference type="SAM" id="SignalP"/>
    </source>
</evidence>
<feature type="region of interest" description="Disordered" evidence="1">
    <location>
        <begin position="77"/>
        <end position="114"/>
    </location>
</feature>
<feature type="chain" id="PRO_5031419093" evidence="2">
    <location>
        <begin position="31"/>
        <end position="185"/>
    </location>
</feature>
<proteinExistence type="predicted"/>